<protein>
    <submittedName>
        <fullName evidence="1">Uncharacterized protein</fullName>
    </submittedName>
</protein>
<proteinExistence type="predicted"/>
<dbReference type="RefSeq" id="WP_063340479.1">
    <property type="nucleotide sequence ID" value="NZ_LUKJ01000002.1"/>
</dbReference>
<name>A0A166QKQ7_PSEFL</name>
<reference evidence="1 2" key="2">
    <citation type="journal article" date="2018" name="Nature">
        <title>Mutant phenotypes for thousands of bacterial genes of unknown function.</title>
        <authorList>
            <person name="Price M.N."/>
            <person name="Wetmore K.M."/>
            <person name="Waters R.J."/>
            <person name="Callaghan M."/>
            <person name="Ray J."/>
            <person name="Liu H."/>
            <person name="Kuehl J.V."/>
            <person name="Melnyk R.A."/>
            <person name="Lamson J.S."/>
            <person name="Suh Y."/>
            <person name="Carlson H.K."/>
            <person name="Esquivel Z."/>
            <person name="Sadeeshkumar H."/>
            <person name="Chakraborty R."/>
            <person name="Zane G.M."/>
            <person name="Rubin B.E."/>
            <person name="Wall J.D."/>
            <person name="Visel A."/>
            <person name="Bristow J."/>
            <person name="Blow M.J."/>
            <person name="Arkin A.P."/>
            <person name="Deutschbauer A.M."/>
        </authorList>
    </citation>
    <scope>NUCLEOTIDE SEQUENCE [LARGE SCALE GENOMIC DNA]</scope>
    <source>
        <strain evidence="1 2">FW300-N1B4</strain>
    </source>
</reference>
<dbReference type="EMBL" id="LUKJ01000002">
    <property type="protein sequence ID" value="KZN20435.1"/>
    <property type="molecule type" value="Genomic_DNA"/>
</dbReference>
<dbReference type="Gene3D" id="1.10.3210.10">
    <property type="entry name" value="Hypothetical protein af1432"/>
    <property type="match status" value="1"/>
</dbReference>
<dbReference type="AlphaFoldDB" id="A0A166QKQ7"/>
<organism evidence="1 2">
    <name type="scientific">Pseudomonas fluorescens</name>
    <dbReference type="NCBI Taxonomy" id="294"/>
    <lineage>
        <taxon>Bacteria</taxon>
        <taxon>Pseudomonadati</taxon>
        <taxon>Pseudomonadota</taxon>
        <taxon>Gammaproteobacteria</taxon>
        <taxon>Pseudomonadales</taxon>
        <taxon>Pseudomonadaceae</taxon>
        <taxon>Pseudomonas</taxon>
    </lineage>
</organism>
<gene>
    <name evidence="1" type="ORF">A1D17_02530</name>
</gene>
<reference evidence="2" key="1">
    <citation type="submission" date="2016-03" db="EMBL/GenBank/DDBJ databases">
        <authorList>
            <person name="Ray J."/>
            <person name="Price M."/>
            <person name="Deutschbauer A."/>
        </authorList>
    </citation>
    <scope>NUCLEOTIDE SEQUENCE [LARGE SCALE GENOMIC DNA]</scope>
    <source>
        <strain evidence="2">FW300-N1B4</strain>
    </source>
</reference>
<comment type="caution">
    <text evidence="1">The sequence shown here is derived from an EMBL/GenBank/DDBJ whole genome shotgun (WGS) entry which is preliminary data.</text>
</comment>
<dbReference type="Proteomes" id="UP000076489">
    <property type="component" value="Unassembled WGS sequence"/>
</dbReference>
<evidence type="ECO:0000313" key="2">
    <source>
        <dbReference type="Proteomes" id="UP000076489"/>
    </source>
</evidence>
<evidence type="ECO:0000313" key="1">
    <source>
        <dbReference type="EMBL" id="KZN20435.1"/>
    </source>
</evidence>
<dbReference type="SUPFAM" id="SSF109604">
    <property type="entry name" value="HD-domain/PDEase-like"/>
    <property type="match status" value="1"/>
</dbReference>
<accession>A0A166QKQ7</accession>
<sequence>MLAGYHVLDDGVPSPCVLLMAKPSSWHNRAAGGGGRSLIQELRFNALAPLAAGWLHDVKDVAGIFHHELCERFGTEVAELVEAVNMDKAQAMLSRRERVALAIGKISAAPGKAHSVRAASAANGAQSTVNATIVVGAQHYSSMRSSVAMPSESKCQTSSTLAVPSIWIVAISRRAAMASASSFVLAFTLVQHETVTVPQISNVGIWAFSMQMWRQTADQGQCCQSVAQT</sequence>